<dbReference type="InterPro" id="IPR003495">
    <property type="entry name" value="CobW/HypB/UreG_nucleotide-bd"/>
</dbReference>
<dbReference type="InterPro" id="IPR027417">
    <property type="entry name" value="P-loop_NTPase"/>
</dbReference>
<sequence length="319" mass="33249">MSAVPRLPLTVLGGFLGAGKTTLLNHWLRHAGGQRLAVLVNDFGALNLDVELVQANSGDTVALTNGCVCCQIGDDLSMALLQVLERRQDFDAVVVEASGVSDPWRIAQLGHADPALVLDGVVVLVDASAVLAQAADPLLADTLARQVARADLLVLNKTDLVDAEQLARVHAWADAHAAGACRCEAVQAEVPTALLSGAALLRQAAAAPRRDARLQMAPPHHGRQYATWSAQPQAALSETALTNWLANVPAGVLRLKGIVRTGPTQWCELQFAGRTARVRPAAAPTGGAKVVAIGLQGRLPVAALDALVQPEWPAQGAGA</sequence>
<dbReference type="PANTHER" id="PTHR13748">
    <property type="entry name" value="COBW-RELATED"/>
    <property type="match status" value="1"/>
</dbReference>
<evidence type="ECO:0000313" key="5">
    <source>
        <dbReference type="Proteomes" id="UP000626210"/>
    </source>
</evidence>
<evidence type="ECO:0000256" key="1">
    <source>
        <dbReference type="ARBA" id="ARBA00045658"/>
    </source>
</evidence>
<gene>
    <name evidence="4" type="ORF">GCM10007320_16450</name>
</gene>
<dbReference type="Proteomes" id="UP000626210">
    <property type="component" value="Unassembled WGS sequence"/>
</dbReference>
<feature type="domain" description="CobW C-terminal" evidence="3">
    <location>
        <begin position="226"/>
        <end position="295"/>
    </location>
</feature>
<comment type="caution">
    <text evidence="4">The sequence shown here is derived from an EMBL/GenBank/DDBJ whole genome shotgun (WGS) entry which is preliminary data.</text>
</comment>
<dbReference type="CDD" id="cd03112">
    <property type="entry name" value="CobW-like"/>
    <property type="match status" value="1"/>
</dbReference>
<dbReference type="InterPro" id="IPR051316">
    <property type="entry name" value="Zinc-reg_GTPase_activator"/>
</dbReference>
<dbReference type="RefSeq" id="WP_229882744.1">
    <property type="nucleotide sequence ID" value="NZ_BMYK01000004.1"/>
</dbReference>
<dbReference type="Pfam" id="PF07683">
    <property type="entry name" value="CobW_C"/>
    <property type="match status" value="1"/>
</dbReference>
<protein>
    <recommendedName>
        <fullName evidence="6">GTP-binding protein</fullName>
    </recommendedName>
</protein>
<dbReference type="InterPro" id="IPR011629">
    <property type="entry name" value="CobW-like_C"/>
</dbReference>
<proteinExistence type="predicted"/>
<organism evidence="4 5">
    <name type="scientific">Pseudorhodoferax aquiterrae</name>
    <dbReference type="NCBI Taxonomy" id="747304"/>
    <lineage>
        <taxon>Bacteria</taxon>
        <taxon>Pseudomonadati</taxon>
        <taxon>Pseudomonadota</taxon>
        <taxon>Betaproteobacteria</taxon>
        <taxon>Burkholderiales</taxon>
        <taxon>Comamonadaceae</taxon>
    </lineage>
</organism>
<evidence type="ECO:0000259" key="2">
    <source>
        <dbReference type="Pfam" id="PF02492"/>
    </source>
</evidence>
<dbReference type="Gene3D" id="3.40.50.300">
    <property type="entry name" value="P-loop containing nucleotide triphosphate hydrolases"/>
    <property type="match status" value="1"/>
</dbReference>
<reference evidence="5" key="1">
    <citation type="journal article" date="2019" name="Int. J. Syst. Evol. Microbiol.">
        <title>The Global Catalogue of Microorganisms (GCM) 10K type strain sequencing project: providing services to taxonomists for standard genome sequencing and annotation.</title>
        <authorList>
            <consortium name="The Broad Institute Genomics Platform"/>
            <consortium name="The Broad Institute Genome Sequencing Center for Infectious Disease"/>
            <person name="Wu L."/>
            <person name="Ma J."/>
        </authorList>
    </citation>
    <scope>NUCLEOTIDE SEQUENCE [LARGE SCALE GENOMIC DNA]</scope>
    <source>
        <strain evidence="5">KCTC 23314</strain>
    </source>
</reference>
<accession>A0ABQ3FYR5</accession>
<dbReference type="Pfam" id="PF02492">
    <property type="entry name" value="cobW"/>
    <property type="match status" value="1"/>
</dbReference>
<evidence type="ECO:0000259" key="3">
    <source>
        <dbReference type="Pfam" id="PF07683"/>
    </source>
</evidence>
<dbReference type="EMBL" id="BMYK01000004">
    <property type="protein sequence ID" value="GHC77141.1"/>
    <property type="molecule type" value="Genomic_DNA"/>
</dbReference>
<dbReference type="SUPFAM" id="SSF52540">
    <property type="entry name" value="P-loop containing nucleoside triphosphate hydrolases"/>
    <property type="match status" value="1"/>
</dbReference>
<evidence type="ECO:0008006" key="6">
    <source>
        <dbReference type="Google" id="ProtNLM"/>
    </source>
</evidence>
<evidence type="ECO:0000313" key="4">
    <source>
        <dbReference type="EMBL" id="GHC77141.1"/>
    </source>
</evidence>
<comment type="function">
    <text evidence="1">Zinc chaperone that directly transfers zinc cofactor to target proteins, thereby activating them. Zinc is transferred from the CXCC motif in the GTPase domain to the zinc binding site in target proteins in a process requiring GTP hydrolysis.</text>
</comment>
<feature type="domain" description="CobW/HypB/UreG nucleotide-binding" evidence="2">
    <location>
        <begin position="8"/>
        <end position="174"/>
    </location>
</feature>
<keyword evidence="5" id="KW-1185">Reference proteome</keyword>
<name>A0ABQ3FYR5_9BURK</name>